<dbReference type="EMBL" id="NQMM01000052">
    <property type="protein sequence ID" value="PKQ73768.1"/>
    <property type="molecule type" value="Genomic_DNA"/>
</dbReference>
<proteinExistence type="predicted"/>
<reference evidence="1 2" key="1">
    <citation type="journal article" date="2017" name="Front. Microbiol.">
        <title>Strong Genomic and Phenotypic Heterogeneity in the Aeromonas sobria Species Complex.</title>
        <authorList>
            <person name="Gauthier J."/>
            <person name="Vincent A.T."/>
            <person name="Charette S.J."/>
            <person name="Derome N."/>
        </authorList>
    </citation>
    <scope>NUCLEOTIDE SEQUENCE [LARGE SCALE GENOMIC DNA]</scope>
    <source>
        <strain evidence="1 2">TM18</strain>
    </source>
</reference>
<name>A0A2N3IQH6_AERSO</name>
<comment type="caution">
    <text evidence="1">The sequence shown here is derived from an EMBL/GenBank/DDBJ whole genome shotgun (WGS) entry which is preliminary data.</text>
</comment>
<gene>
    <name evidence="1" type="ORF">CJP16_18355</name>
</gene>
<evidence type="ECO:0000313" key="2">
    <source>
        <dbReference type="Proteomes" id="UP000233467"/>
    </source>
</evidence>
<dbReference type="Proteomes" id="UP000233467">
    <property type="component" value="Unassembled WGS sequence"/>
</dbReference>
<protein>
    <submittedName>
        <fullName evidence="1">Uncharacterized protein</fullName>
    </submittedName>
</protein>
<dbReference type="AlphaFoldDB" id="A0A2N3IQH6"/>
<keyword evidence="2" id="KW-1185">Reference proteome</keyword>
<sequence length="361" mass="41049">MLLLRTYNKWAKNRTVPVSFNNHINHPIDTTLFHQAAHTEIMTNGFKVSPLKIIHAASIHYSGRFGSNSHMKFINAFIEIFTSVEPYDATGLLYFNKSENSEFQGRSSEAIAVGLCISLSEKLFNVNRSRIGLINGSGKRCDFSLIKDGLEYFIESKGRKNNIKSAIKDVFVKKTHYAAISPKYGFISRIPRGKKQTTIEVVDPEFTPNEISRSELIRRLLVHYTKVAALAGFWRLSDQLESRATAIYKGTEITELENRQLDYENILKLGNSITINYGENDFNIFLPNEVRSVFKKDFDGNVALFPMEQSLIEILNNQDYESLINYNLLKEEPREGVNLSVSTDGSVLIMASREEVQDAIR</sequence>
<dbReference type="RefSeq" id="WP_101325803.1">
    <property type="nucleotide sequence ID" value="NZ_NQMM01000052.1"/>
</dbReference>
<accession>A0A2N3IQH6</accession>
<organism evidence="1 2">
    <name type="scientific">Aeromonas sobria</name>
    <dbReference type="NCBI Taxonomy" id="646"/>
    <lineage>
        <taxon>Bacteria</taxon>
        <taxon>Pseudomonadati</taxon>
        <taxon>Pseudomonadota</taxon>
        <taxon>Gammaproteobacteria</taxon>
        <taxon>Aeromonadales</taxon>
        <taxon>Aeromonadaceae</taxon>
        <taxon>Aeromonas</taxon>
    </lineage>
</organism>
<evidence type="ECO:0000313" key="1">
    <source>
        <dbReference type="EMBL" id="PKQ73768.1"/>
    </source>
</evidence>